<organism evidence="1 2">
    <name type="scientific">Anaerovirgula multivorans</name>
    <dbReference type="NCBI Taxonomy" id="312168"/>
    <lineage>
        <taxon>Bacteria</taxon>
        <taxon>Bacillati</taxon>
        <taxon>Bacillota</taxon>
        <taxon>Clostridia</taxon>
        <taxon>Peptostreptococcales</taxon>
        <taxon>Natronincolaceae</taxon>
        <taxon>Anaerovirgula</taxon>
    </lineage>
</organism>
<evidence type="ECO:0000313" key="2">
    <source>
        <dbReference type="Proteomes" id="UP000198304"/>
    </source>
</evidence>
<accession>A0A239KZY7</accession>
<reference evidence="1 2" key="1">
    <citation type="submission" date="2017-06" db="EMBL/GenBank/DDBJ databases">
        <authorList>
            <person name="Kim H.J."/>
            <person name="Triplett B.A."/>
        </authorList>
    </citation>
    <scope>NUCLEOTIDE SEQUENCE [LARGE SCALE GENOMIC DNA]</scope>
    <source>
        <strain evidence="1 2">SCA</strain>
    </source>
</reference>
<dbReference type="Proteomes" id="UP000198304">
    <property type="component" value="Unassembled WGS sequence"/>
</dbReference>
<dbReference type="OrthoDB" id="9961704at2"/>
<dbReference type="AlphaFoldDB" id="A0A239KZY7"/>
<dbReference type="RefSeq" id="WP_089285511.1">
    <property type="nucleotide sequence ID" value="NZ_FZOJ01000057.1"/>
</dbReference>
<protein>
    <submittedName>
        <fullName evidence="1">Uncharacterized protein</fullName>
    </submittedName>
</protein>
<keyword evidence="2" id="KW-1185">Reference proteome</keyword>
<evidence type="ECO:0000313" key="1">
    <source>
        <dbReference type="EMBL" id="SNT22864.1"/>
    </source>
</evidence>
<proteinExistence type="predicted"/>
<gene>
    <name evidence="1" type="ORF">SAMN05446037_105714</name>
</gene>
<name>A0A239KZY7_9FIRM</name>
<sequence>MRMKKSGLVISITIMLVMSLGMVYADDVYVILSDGWIEAYGYGADFYADAEAATSNTTGVKVRYTVYRNGTKVVDSSVTDTTKPYKAVKEGTVSSSKYSNSWRLDLTPYGRYSGNPEWIVFSTSTLKDSN</sequence>
<dbReference type="EMBL" id="FZOJ01000057">
    <property type="protein sequence ID" value="SNT22864.1"/>
    <property type="molecule type" value="Genomic_DNA"/>
</dbReference>